<organism evidence="3 4">
    <name type="scientific">Bifidobacterium xylocopae</name>
    <dbReference type="NCBI Taxonomy" id="2493119"/>
    <lineage>
        <taxon>Bacteria</taxon>
        <taxon>Bacillati</taxon>
        <taxon>Actinomycetota</taxon>
        <taxon>Actinomycetes</taxon>
        <taxon>Bifidobacteriales</taxon>
        <taxon>Bifidobacteriaceae</taxon>
        <taxon>Bifidobacterium</taxon>
    </lineage>
</organism>
<dbReference type="PANTHER" id="PTHR38041:SF1">
    <property type="entry name" value="CHORISMATE MUTASE"/>
    <property type="match status" value="1"/>
</dbReference>
<dbReference type="GO" id="GO:0046417">
    <property type="term" value="P:chorismate metabolic process"/>
    <property type="evidence" value="ECO:0007669"/>
    <property type="project" value="InterPro"/>
</dbReference>
<dbReference type="InterPro" id="IPR036263">
    <property type="entry name" value="Chorismate_II_sf"/>
</dbReference>
<evidence type="ECO:0000259" key="2">
    <source>
        <dbReference type="PROSITE" id="PS51168"/>
    </source>
</evidence>
<name>A0A366KC88_9BIFI</name>
<dbReference type="Gene3D" id="1.20.59.10">
    <property type="entry name" value="Chorismate mutase"/>
    <property type="match status" value="1"/>
</dbReference>
<dbReference type="InterPro" id="IPR051331">
    <property type="entry name" value="Chorismate_mutase-related"/>
</dbReference>
<keyword evidence="1" id="KW-0413">Isomerase</keyword>
<dbReference type="SMART" id="SM00830">
    <property type="entry name" value="CM_2"/>
    <property type="match status" value="1"/>
</dbReference>
<accession>A0A366KC88</accession>
<sequence length="122" mass="12889">MVSDGDGLNGTVIGSKLGASDSGAAAAERIRRLRGTIDNLDAAVIRLLAERFKVTGQVGELKAQAGFAPADPAREGEQLEELRTQAVKAGLDPRIAELYHAFVAGQAKEGHARIARRQRAEA</sequence>
<dbReference type="InterPro" id="IPR010951">
    <property type="entry name" value="CM_bact"/>
</dbReference>
<dbReference type="OrthoDB" id="3267837at2"/>
<evidence type="ECO:0000313" key="3">
    <source>
        <dbReference type="EMBL" id="RBP98852.1"/>
    </source>
</evidence>
<dbReference type="Pfam" id="PF01817">
    <property type="entry name" value="CM_2"/>
    <property type="match status" value="1"/>
</dbReference>
<dbReference type="InterPro" id="IPR002701">
    <property type="entry name" value="CM_II_prokaryot"/>
</dbReference>
<evidence type="ECO:0000313" key="4">
    <source>
        <dbReference type="Proteomes" id="UP000252345"/>
    </source>
</evidence>
<gene>
    <name evidence="3" type="ORF">CRD59_06895</name>
</gene>
<proteinExistence type="predicted"/>
<dbReference type="PROSITE" id="PS51168">
    <property type="entry name" value="CHORISMATE_MUT_2"/>
    <property type="match status" value="1"/>
</dbReference>
<dbReference type="Proteomes" id="UP000252345">
    <property type="component" value="Unassembled WGS sequence"/>
</dbReference>
<comment type="caution">
    <text evidence="3">The sequence shown here is derived from an EMBL/GenBank/DDBJ whole genome shotgun (WGS) entry which is preliminary data.</text>
</comment>
<dbReference type="GO" id="GO:0009697">
    <property type="term" value="P:salicylic acid biosynthetic process"/>
    <property type="evidence" value="ECO:0007669"/>
    <property type="project" value="TreeGrafter"/>
</dbReference>
<dbReference type="NCBIfam" id="TIGR01795">
    <property type="entry name" value="CM_mono_cladeE"/>
    <property type="match status" value="1"/>
</dbReference>
<dbReference type="PANTHER" id="PTHR38041">
    <property type="entry name" value="CHORISMATE MUTASE"/>
    <property type="match status" value="1"/>
</dbReference>
<dbReference type="GO" id="GO:0004106">
    <property type="term" value="F:chorismate mutase activity"/>
    <property type="evidence" value="ECO:0007669"/>
    <property type="project" value="InterPro"/>
</dbReference>
<feature type="domain" description="Chorismate mutase" evidence="2">
    <location>
        <begin position="24"/>
        <end position="115"/>
    </location>
</feature>
<keyword evidence="4" id="KW-1185">Reference proteome</keyword>
<dbReference type="SUPFAM" id="SSF48600">
    <property type="entry name" value="Chorismate mutase II"/>
    <property type="match status" value="1"/>
</dbReference>
<dbReference type="AlphaFoldDB" id="A0A366KC88"/>
<dbReference type="RefSeq" id="WP_113853953.1">
    <property type="nucleotide sequence ID" value="NZ_PDCH01000018.1"/>
</dbReference>
<reference evidence="3 4" key="1">
    <citation type="submission" date="2017-10" db="EMBL/GenBank/DDBJ databases">
        <title>Bifidobacterium xylocopum sp. nov. and Bifidobacterium aemilianum sp. nov., from the carpenter bee (Xylocopa violacea) digestive tract.</title>
        <authorList>
            <person name="Alberoni D."/>
            <person name="Baffoni L."/>
            <person name="Di Gioia D."/>
            <person name="Gaggia F."/>
            <person name="Biavati B."/>
        </authorList>
    </citation>
    <scope>NUCLEOTIDE SEQUENCE [LARGE SCALE GENOMIC DNA]</scope>
    <source>
        <strain evidence="3 4">XV2</strain>
    </source>
</reference>
<evidence type="ECO:0000256" key="1">
    <source>
        <dbReference type="ARBA" id="ARBA00023235"/>
    </source>
</evidence>
<dbReference type="EMBL" id="PDCH01000018">
    <property type="protein sequence ID" value="RBP98852.1"/>
    <property type="molecule type" value="Genomic_DNA"/>
</dbReference>
<dbReference type="InterPro" id="IPR036979">
    <property type="entry name" value="CM_dom_sf"/>
</dbReference>
<protein>
    <submittedName>
        <fullName evidence="3">Chorismate mutase</fullName>
    </submittedName>
</protein>